<comment type="caution">
    <text evidence="2">The sequence shown here is derived from an EMBL/GenBank/DDBJ whole genome shotgun (WGS) entry which is preliminary data.</text>
</comment>
<keyword evidence="1" id="KW-1133">Transmembrane helix</keyword>
<dbReference type="AlphaFoldDB" id="A0A9P7AP48"/>
<keyword evidence="1" id="KW-0472">Membrane</keyword>
<keyword evidence="1" id="KW-0812">Transmembrane</keyword>
<evidence type="ECO:0000256" key="1">
    <source>
        <dbReference type="SAM" id="Phobius"/>
    </source>
</evidence>
<dbReference type="Proteomes" id="UP000807769">
    <property type="component" value="Unassembled WGS sequence"/>
</dbReference>
<organism evidence="2 3">
    <name type="scientific">Suillus subaureus</name>
    <dbReference type="NCBI Taxonomy" id="48587"/>
    <lineage>
        <taxon>Eukaryota</taxon>
        <taxon>Fungi</taxon>
        <taxon>Dikarya</taxon>
        <taxon>Basidiomycota</taxon>
        <taxon>Agaricomycotina</taxon>
        <taxon>Agaricomycetes</taxon>
        <taxon>Agaricomycetidae</taxon>
        <taxon>Boletales</taxon>
        <taxon>Suillineae</taxon>
        <taxon>Suillaceae</taxon>
        <taxon>Suillus</taxon>
    </lineage>
</organism>
<protein>
    <submittedName>
        <fullName evidence="2">Uncharacterized protein</fullName>
    </submittedName>
</protein>
<dbReference type="EMBL" id="JABBWG010000448">
    <property type="protein sequence ID" value="KAG1793386.1"/>
    <property type="molecule type" value="Genomic_DNA"/>
</dbReference>
<reference evidence="2" key="1">
    <citation type="journal article" date="2020" name="New Phytol.">
        <title>Comparative genomics reveals dynamic genome evolution in host specialist ectomycorrhizal fungi.</title>
        <authorList>
            <person name="Lofgren L.A."/>
            <person name="Nguyen N.H."/>
            <person name="Vilgalys R."/>
            <person name="Ruytinx J."/>
            <person name="Liao H.L."/>
            <person name="Branco S."/>
            <person name="Kuo A."/>
            <person name="LaButti K."/>
            <person name="Lipzen A."/>
            <person name="Andreopoulos W."/>
            <person name="Pangilinan J."/>
            <person name="Riley R."/>
            <person name="Hundley H."/>
            <person name="Na H."/>
            <person name="Barry K."/>
            <person name="Grigoriev I.V."/>
            <person name="Stajich J.E."/>
            <person name="Kennedy P.G."/>
        </authorList>
    </citation>
    <scope>NUCLEOTIDE SEQUENCE</scope>
    <source>
        <strain evidence="2">MN1</strain>
    </source>
</reference>
<sequence length="107" mass="12163">MHGLNPHPLPPLTSCELHPVPIFLPCYPPTAQPILFPRYSIIMPGNWDGKYIRLERESHITFVFILCIILLPYPQAFTSLLMSIRGGAGNQPSEYYHPTNQKCWATS</sequence>
<dbReference type="RefSeq" id="XP_041184994.1">
    <property type="nucleotide sequence ID" value="XM_041337554.1"/>
</dbReference>
<name>A0A9P7AP48_9AGAM</name>
<keyword evidence="3" id="KW-1185">Reference proteome</keyword>
<gene>
    <name evidence="2" type="ORF">BJ212DRAFT_1415621</name>
</gene>
<proteinExistence type="predicted"/>
<dbReference type="GeneID" id="64631570"/>
<evidence type="ECO:0000313" key="2">
    <source>
        <dbReference type="EMBL" id="KAG1793386.1"/>
    </source>
</evidence>
<evidence type="ECO:0000313" key="3">
    <source>
        <dbReference type="Proteomes" id="UP000807769"/>
    </source>
</evidence>
<feature type="transmembrane region" description="Helical" evidence="1">
    <location>
        <begin position="60"/>
        <end position="84"/>
    </location>
</feature>
<accession>A0A9P7AP48</accession>